<gene>
    <name evidence="1" type="ORF">CEXT_780061</name>
</gene>
<reference evidence="1 2" key="1">
    <citation type="submission" date="2021-06" db="EMBL/GenBank/DDBJ databases">
        <title>Caerostris extrusa draft genome.</title>
        <authorList>
            <person name="Kono N."/>
            <person name="Arakawa K."/>
        </authorList>
    </citation>
    <scope>NUCLEOTIDE SEQUENCE [LARGE SCALE GENOMIC DNA]</scope>
</reference>
<evidence type="ECO:0000313" key="2">
    <source>
        <dbReference type="Proteomes" id="UP001054945"/>
    </source>
</evidence>
<evidence type="ECO:0000313" key="1">
    <source>
        <dbReference type="EMBL" id="GIY11884.1"/>
    </source>
</evidence>
<comment type="caution">
    <text evidence="1">The sequence shown here is derived from an EMBL/GenBank/DDBJ whole genome shotgun (WGS) entry which is preliminary data.</text>
</comment>
<proteinExistence type="predicted"/>
<keyword evidence="2" id="KW-1185">Reference proteome</keyword>
<feature type="non-terminal residue" evidence="1">
    <location>
        <position position="48"/>
    </location>
</feature>
<sequence>MPNLERSLWNKSYSFMRKAFLGLQLQLQFPPHRGVSLPTINFAILVNY</sequence>
<organism evidence="1 2">
    <name type="scientific">Caerostris extrusa</name>
    <name type="common">Bark spider</name>
    <name type="synonym">Caerostris bankana</name>
    <dbReference type="NCBI Taxonomy" id="172846"/>
    <lineage>
        <taxon>Eukaryota</taxon>
        <taxon>Metazoa</taxon>
        <taxon>Ecdysozoa</taxon>
        <taxon>Arthropoda</taxon>
        <taxon>Chelicerata</taxon>
        <taxon>Arachnida</taxon>
        <taxon>Araneae</taxon>
        <taxon>Araneomorphae</taxon>
        <taxon>Entelegynae</taxon>
        <taxon>Araneoidea</taxon>
        <taxon>Araneidae</taxon>
        <taxon>Caerostris</taxon>
    </lineage>
</organism>
<name>A0AAV4QRI8_CAEEX</name>
<protein>
    <submittedName>
        <fullName evidence="1">Uncharacterized protein</fullName>
    </submittedName>
</protein>
<dbReference type="AlphaFoldDB" id="A0AAV4QRI8"/>
<dbReference type="Proteomes" id="UP001054945">
    <property type="component" value="Unassembled WGS sequence"/>
</dbReference>
<accession>A0AAV4QRI8</accession>
<dbReference type="EMBL" id="BPLR01006716">
    <property type="protein sequence ID" value="GIY11884.1"/>
    <property type="molecule type" value="Genomic_DNA"/>
</dbReference>